<dbReference type="Gene3D" id="3.40.50.620">
    <property type="entry name" value="HUPs"/>
    <property type="match status" value="2"/>
</dbReference>
<accession>A0A554VGN5</accession>
<sequence>MKNILYATDYTEHSVSALRYAYDLSSRIKARLIVLHVFDVMTFTGTTVISSLRQTSKRLYEEQYSILKEYCIRHLGNNLSDMNIQIEVARNISITEEILLKVKELSVDMVVIGIKDKYSKRGFLEGDIAKKLITKISCPLMVIPNNSIATEIKNIVYATDFEEEDIFAIKRLLEIAAFFEATIHVVHISSKENDEDENQMAWFKEMLFQKVSYPNLEFDVLVSDNIHDKLNEYLKSLDADIIAMLERGRRGFIKKLFHKDVVKQIESHTTIPLLSFNIN</sequence>
<dbReference type="PANTHER" id="PTHR46268:SF22">
    <property type="entry name" value="SENSOR PROTEIN KDPD-RELATED"/>
    <property type="match status" value="1"/>
</dbReference>
<feature type="domain" description="UspA" evidence="2">
    <location>
        <begin position="1"/>
        <end position="144"/>
    </location>
</feature>
<evidence type="ECO:0000313" key="4">
    <source>
        <dbReference type="Proteomes" id="UP000318833"/>
    </source>
</evidence>
<dbReference type="InterPro" id="IPR006015">
    <property type="entry name" value="Universal_stress_UspA"/>
</dbReference>
<keyword evidence="4" id="KW-1185">Reference proteome</keyword>
<dbReference type="PRINTS" id="PR01438">
    <property type="entry name" value="UNVRSLSTRESS"/>
</dbReference>
<dbReference type="Pfam" id="PF00582">
    <property type="entry name" value="Usp"/>
    <property type="match status" value="2"/>
</dbReference>
<gene>
    <name evidence="3" type="ORF">FOF46_19035</name>
</gene>
<name>A0A554VGN5_9FLAO</name>
<dbReference type="InterPro" id="IPR006016">
    <property type="entry name" value="UspA"/>
</dbReference>
<evidence type="ECO:0000259" key="2">
    <source>
        <dbReference type="Pfam" id="PF00582"/>
    </source>
</evidence>
<dbReference type="OrthoDB" id="9788959at2"/>
<comment type="similarity">
    <text evidence="1">Belongs to the universal stress protein A family.</text>
</comment>
<reference evidence="3 4" key="1">
    <citation type="submission" date="2019-07" db="EMBL/GenBank/DDBJ databases">
        <title>The draft genome sequence of Aquimarina algiphila M91.</title>
        <authorList>
            <person name="Meng X."/>
        </authorList>
    </citation>
    <scope>NUCLEOTIDE SEQUENCE [LARGE SCALE GENOMIC DNA]</scope>
    <source>
        <strain evidence="3 4">M91</strain>
    </source>
</reference>
<evidence type="ECO:0000256" key="1">
    <source>
        <dbReference type="ARBA" id="ARBA00008791"/>
    </source>
</evidence>
<dbReference type="RefSeq" id="WP_109434336.1">
    <property type="nucleotide sequence ID" value="NZ_CANLFO010000013.1"/>
</dbReference>
<dbReference type="CDD" id="cd00293">
    <property type="entry name" value="USP-like"/>
    <property type="match status" value="2"/>
</dbReference>
<organism evidence="3 4">
    <name type="scientific">Aquimarina algiphila</name>
    <dbReference type="NCBI Taxonomy" id="2047982"/>
    <lineage>
        <taxon>Bacteria</taxon>
        <taxon>Pseudomonadati</taxon>
        <taxon>Bacteroidota</taxon>
        <taxon>Flavobacteriia</taxon>
        <taxon>Flavobacteriales</taxon>
        <taxon>Flavobacteriaceae</taxon>
        <taxon>Aquimarina</taxon>
    </lineage>
</organism>
<evidence type="ECO:0000313" key="3">
    <source>
        <dbReference type="EMBL" id="TSE06563.1"/>
    </source>
</evidence>
<proteinExistence type="inferred from homology"/>
<dbReference type="InterPro" id="IPR014729">
    <property type="entry name" value="Rossmann-like_a/b/a_fold"/>
</dbReference>
<dbReference type="EMBL" id="VLNR01000044">
    <property type="protein sequence ID" value="TSE06563.1"/>
    <property type="molecule type" value="Genomic_DNA"/>
</dbReference>
<dbReference type="Proteomes" id="UP000318833">
    <property type="component" value="Unassembled WGS sequence"/>
</dbReference>
<dbReference type="AlphaFoldDB" id="A0A554VGN5"/>
<comment type="caution">
    <text evidence="3">The sequence shown here is derived from an EMBL/GenBank/DDBJ whole genome shotgun (WGS) entry which is preliminary data.</text>
</comment>
<feature type="domain" description="UspA" evidence="2">
    <location>
        <begin position="152"/>
        <end position="274"/>
    </location>
</feature>
<dbReference type="SUPFAM" id="SSF52402">
    <property type="entry name" value="Adenine nucleotide alpha hydrolases-like"/>
    <property type="match status" value="2"/>
</dbReference>
<protein>
    <submittedName>
        <fullName evidence="3">Universal stress protein</fullName>
    </submittedName>
</protein>
<dbReference type="PANTHER" id="PTHR46268">
    <property type="entry name" value="STRESS RESPONSE PROTEIN NHAX"/>
    <property type="match status" value="1"/>
</dbReference>